<gene>
    <name evidence="1" type="ORF">AYI68_g3822</name>
</gene>
<comment type="caution">
    <text evidence="1">The sequence shown here is derived from an EMBL/GenBank/DDBJ whole genome shotgun (WGS) entry which is preliminary data.</text>
</comment>
<evidence type="ECO:0000313" key="2">
    <source>
        <dbReference type="Proteomes" id="UP000187455"/>
    </source>
</evidence>
<evidence type="ECO:0000313" key="1">
    <source>
        <dbReference type="EMBL" id="OLY82065.1"/>
    </source>
</evidence>
<sequence length="224" mass="25472">MTLMDYDFLDSKNSLFSNILFLKSQYNLRKTTTPKVNSPATLTFIGKAAKPGTVTEVVKAVTAYNSSIDCEDGILDVDDPNLDPNLNQNLNAHRKTKCTYLDKNLFNTPTQINEDYLIMDSLKISASEESIMEIDDSDLEIKTEPKWKKQKPTKKWYDKIIPIAMNNEEVPRNESKIDARQASKINKNNPSDKSGHLAQLRAICSSVWRALVQPHRKNIPKLKE</sequence>
<accession>A0A1R0GYZ0</accession>
<dbReference type="EMBL" id="LSSL01001950">
    <property type="protein sequence ID" value="OLY82065.1"/>
    <property type="molecule type" value="Genomic_DNA"/>
</dbReference>
<dbReference type="Proteomes" id="UP000187455">
    <property type="component" value="Unassembled WGS sequence"/>
</dbReference>
<organism evidence="1 2">
    <name type="scientific">Smittium mucronatum</name>
    <dbReference type="NCBI Taxonomy" id="133383"/>
    <lineage>
        <taxon>Eukaryota</taxon>
        <taxon>Fungi</taxon>
        <taxon>Fungi incertae sedis</taxon>
        <taxon>Zoopagomycota</taxon>
        <taxon>Kickxellomycotina</taxon>
        <taxon>Harpellomycetes</taxon>
        <taxon>Harpellales</taxon>
        <taxon>Legeriomycetaceae</taxon>
        <taxon>Smittium</taxon>
    </lineage>
</organism>
<keyword evidence="2" id="KW-1185">Reference proteome</keyword>
<proteinExistence type="predicted"/>
<protein>
    <submittedName>
        <fullName evidence="1">Uncharacterized protein</fullName>
    </submittedName>
</protein>
<name>A0A1R0GYZ0_9FUNG</name>
<reference evidence="1 2" key="1">
    <citation type="journal article" date="2016" name="Mol. Biol. Evol.">
        <title>Genome-Wide Survey of Gut Fungi (Harpellales) Reveals the First Horizontally Transferred Ubiquitin Gene from a Mosquito Host.</title>
        <authorList>
            <person name="Wang Y."/>
            <person name="White M.M."/>
            <person name="Kvist S."/>
            <person name="Moncalvo J.M."/>
        </authorList>
    </citation>
    <scope>NUCLEOTIDE SEQUENCE [LARGE SCALE GENOMIC DNA]</scope>
    <source>
        <strain evidence="1 2">ALG-7-W6</strain>
    </source>
</reference>
<dbReference type="AlphaFoldDB" id="A0A1R0GYZ0"/>